<proteinExistence type="predicted"/>
<gene>
    <name evidence="1" type="ORF">IAA86_04250</name>
</gene>
<accession>A0A9D1FJ96</accession>
<dbReference type="Gene3D" id="3.40.630.30">
    <property type="match status" value="1"/>
</dbReference>
<comment type="caution">
    <text evidence="1">The sequence shown here is derived from an EMBL/GenBank/DDBJ whole genome shotgun (WGS) entry which is preliminary data.</text>
</comment>
<sequence>MFNIRLALPCDVKDVFELSNDKDVRKNSINKEYIKWENHVIWFKDRLLNPLPFYIIEDNRQNFIAQVRFEKE</sequence>
<dbReference type="AlphaFoldDB" id="A0A9D1FJ96"/>
<feature type="non-terminal residue" evidence="1">
    <location>
        <position position="72"/>
    </location>
</feature>
<organism evidence="1 2">
    <name type="scientific">Candidatus Galligastranaerophilus intestinavium</name>
    <dbReference type="NCBI Taxonomy" id="2840836"/>
    <lineage>
        <taxon>Bacteria</taxon>
        <taxon>Candidatus Galligastranaerophilus</taxon>
    </lineage>
</organism>
<evidence type="ECO:0000313" key="2">
    <source>
        <dbReference type="Proteomes" id="UP000886865"/>
    </source>
</evidence>
<evidence type="ECO:0000313" key="1">
    <source>
        <dbReference type="EMBL" id="HIS74215.1"/>
    </source>
</evidence>
<reference evidence="1" key="1">
    <citation type="submission" date="2020-10" db="EMBL/GenBank/DDBJ databases">
        <authorList>
            <person name="Gilroy R."/>
        </authorList>
    </citation>
    <scope>NUCLEOTIDE SEQUENCE</scope>
    <source>
        <strain evidence="1">CHK152-2871</strain>
    </source>
</reference>
<dbReference type="Proteomes" id="UP000886865">
    <property type="component" value="Unassembled WGS sequence"/>
</dbReference>
<protein>
    <submittedName>
        <fullName evidence="1">Uncharacterized protein</fullName>
    </submittedName>
</protein>
<dbReference type="EMBL" id="DVJQ01000037">
    <property type="protein sequence ID" value="HIS74215.1"/>
    <property type="molecule type" value="Genomic_DNA"/>
</dbReference>
<name>A0A9D1FJ96_9BACT</name>
<reference evidence="1" key="2">
    <citation type="journal article" date="2021" name="PeerJ">
        <title>Extensive microbial diversity within the chicken gut microbiome revealed by metagenomics and culture.</title>
        <authorList>
            <person name="Gilroy R."/>
            <person name="Ravi A."/>
            <person name="Getino M."/>
            <person name="Pursley I."/>
            <person name="Horton D.L."/>
            <person name="Alikhan N.F."/>
            <person name="Baker D."/>
            <person name="Gharbi K."/>
            <person name="Hall N."/>
            <person name="Watson M."/>
            <person name="Adriaenssens E.M."/>
            <person name="Foster-Nyarko E."/>
            <person name="Jarju S."/>
            <person name="Secka A."/>
            <person name="Antonio M."/>
            <person name="Oren A."/>
            <person name="Chaudhuri R.R."/>
            <person name="La Ragione R."/>
            <person name="Hildebrand F."/>
            <person name="Pallen M.J."/>
        </authorList>
    </citation>
    <scope>NUCLEOTIDE SEQUENCE</scope>
    <source>
        <strain evidence="1">CHK152-2871</strain>
    </source>
</reference>